<evidence type="ECO:0000256" key="4">
    <source>
        <dbReference type="ARBA" id="ARBA00023163"/>
    </source>
</evidence>
<evidence type="ECO:0000313" key="7">
    <source>
        <dbReference type="Proteomes" id="UP000754495"/>
    </source>
</evidence>
<sequence length="277" mass="29856">MELRQLRAFVAVASAGTVSAAAQRLELSPATVSEHVRSLETSLGVVLFDRKPTGMELAERGRLLLPEARRLLDQAESIRRLVSDERTRFTVGALETLVATRLPAVVARLGDRRPDVDLAVRSLMRQPMVRAVSDGSLDAGLLLDTGPALGTLGFDGGDLSFADIDTVRLYLVARPGQTARDDVLLVTPPGCSFRMAADRLLGTTGRRLEFDSVSTIRAWVTQGLGVALLPDFVVSGDLADGTLVALPVPESAELALRVVWRTDREDALREVLYAMAA</sequence>
<dbReference type="Gene3D" id="3.40.190.10">
    <property type="entry name" value="Periplasmic binding protein-like II"/>
    <property type="match status" value="1"/>
</dbReference>
<feature type="domain" description="HTH lysR-type" evidence="5">
    <location>
        <begin position="1"/>
        <end position="58"/>
    </location>
</feature>
<dbReference type="InterPro" id="IPR036388">
    <property type="entry name" value="WH-like_DNA-bd_sf"/>
</dbReference>
<evidence type="ECO:0000259" key="5">
    <source>
        <dbReference type="PROSITE" id="PS50931"/>
    </source>
</evidence>
<dbReference type="PANTHER" id="PTHR30126">
    <property type="entry name" value="HTH-TYPE TRANSCRIPTIONAL REGULATOR"/>
    <property type="match status" value="1"/>
</dbReference>
<comment type="caution">
    <text evidence="6">The sequence shown here is derived from an EMBL/GenBank/DDBJ whole genome shotgun (WGS) entry which is preliminary data.</text>
</comment>
<dbReference type="Pfam" id="PF03466">
    <property type="entry name" value="LysR_substrate"/>
    <property type="match status" value="1"/>
</dbReference>
<dbReference type="Pfam" id="PF00126">
    <property type="entry name" value="HTH_1"/>
    <property type="match status" value="1"/>
</dbReference>
<accession>A0ABX0SR23</accession>
<dbReference type="Gene3D" id="3.40.190.290">
    <property type="match status" value="1"/>
</dbReference>
<reference evidence="6 7" key="1">
    <citation type="submission" date="2020-03" db="EMBL/GenBank/DDBJ databases">
        <title>Sequencing the genomes of 1000 actinobacteria strains.</title>
        <authorList>
            <person name="Klenk H.-P."/>
        </authorList>
    </citation>
    <scope>NUCLEOTIDE SEQUENCE [LARGE SCALE GENOMIC DNA]</scope>
    <source>
        <strain evidence="6 7">DSM 45668</strain>
    </source>
</reference>
<dbReference type="GO" id="GO:0003677">
    <property type="term" value="F:DNA binding"/>
    <property type="evidence" value="ECO:0007669"/>
    <property type="project" value="UniProtKB-KW"/>
</dbReference>
<dbReference type="PRINTS" id="PR00039">
    <property type="entry name" value="HTHLYSR"/>
</dbReference>
<keyword evidence="4" id="KW-0804">Transcription</keyword>
<dbReference type="SUPFAM" id="SSF53850">
    <property type="entry name" value="Periplasmic binding protein-like II"/>
    <property type="match status" value="1"/>
</dbReference>
<dbReference type="Gene3D" id="1.10.10.10">
    <property type="entry name" value="Winged helix-like DNA-binding domain superfamily/Winged helix DNA-binding domain"/>
    <property type="match status" value="1"/>
</dbReference>
<dbReference type="InterPro" id="IPR005119">
    <property type="entry name" value="LysR_subst-bd"/>
</dbReference>
<proteinExistence type="inferred from homology"/>
<dbReference type="EMBL" id="JAANOU010000001">
    <property type="protein sequence ID" value="NIH79412.1"/>
    <property type="molecule type" value="Genomic_DNA"/>
</dbReference>
<dbReference type="PROSITE" id="PS50931">
    <property type="entry name" value="HTH_LYSR"/>
    <property type="match status" value="1"/>
</dbReference>
<comment type="similarity">
    <text evidence="1">Belongs to the LysR transcriptional regulatory family.</text>
</comment>
<evidence type="ECO:0000256" key="1">
    <source>
        <dbReference type="ARBA" id="ARBA00009437"/>
    </source>
</evidence>
<evidence type="ECO:0000256" key="2">
    <source>
        <dbReference type="ARBA" id="ARBA00023015"/>
    </source>
</evidence>
<protein>
    <submittedName>
        <fullName evidence="6">DNA-binding transcriptional LysR family regulator</fullName>
    </submittedName>
</protein>
<keyword evidence="2" id="KW-0805">Transcription regulation</keyword>
<name>A0ABX0SR23_9PSEU</name>
<gene>
    <name evidence="6" type="ORF">FHX46_001942</name>
</gene>
<dbReference type="CDD" id="cd05466">
    <property type="entry name" value="PBP2_LTTR_substrate"/>
    <property type="match status" value="1"/>
</dbReference>
<dbReference type="InterPro" id="IPR000847">
    <property type="entry name" value="LysR_HTH_N"/>
</dbReference>
<evidence type="ECO:0000313" key="6">
    <source>
        <dbReference type="EMBL" id="NIH79412.1"/>
    </source>
</evidence>
<dbReference type="RefSeq" id="WP_167112576.1">
    <property type="nucleotide sequence ID" value="NZ_JAANOU010000001.1"/>
</dbReference>
<evidence type="ECO:0000256" key="3">
    <source>
        <dbReference type="ARBA" id="ARBA00023125"/>
    </source>
</evidence>
<keyword evidence="7" id="KW-1185">Reference proteome</keyword>
<organism evidence="6 7">
    <name type="scientific">Amycolatopsis viridis</name>
    <dbReference type="NCBI Taxonomy" id="185678"/>
    <lineage>
        <taxon>Bacteria</taxon>
        <taxon>Bacillati</taxon>
        <taxon>Actinomycetota</taxon>
        <taxon>Actinomycetes</taxon>
        <taxon>Pseudonocardiales</taxon>
        <taxon>Pseudonocardiaceae</taxon>
        <taxon>Amycolatopsis</taxon>
    </lineage>
</organism>
<dbReference type="InterPro" id="IPR036390">
    <property type="entry name" value="WH_DNA-bd_sf"/>
</dbReference>
<keyword evidence="3 6" id="KW-0238">DNA-binding</keyword>
<dbReference type="PANTHER" id="PTHR30126:SF39">
    <property type="entry name" value="HTH-TYPE TRANSCRIPTIONAL REGULATOR CYSL"/>
    <property type="match status" value="1"/>
</dbReference>
<dbReference type="SUPFAM" id="SSF46785">
    <property type="entry name" value="Winged helix' DNA-binding domain"/>
    <property type="match status" value="1"/>
</dbReference>
<dbReference type="Proteomes" id="UP000754495">
    <property type="component" value="Unassembled WGS sequence"/>
</dbReference>